<comment type="caution">
    <text evidence="2">The sequence shown here is derived from an EMBL/GenBank/DDBJ whole genome shotgun (WGS) entry which is preliminary data.</text>
</comment>
<organism evidence="2 3">
    <name type="scientific">Myotis myotis</name>
    <name type="common">Greater mouse-eared bat</name>
    <name type="synonym">Vespertilio myotis</name>
    <dbReference type="NCBI Taxonomy" id="51298"/>
    <lineage>
        <taxon>Eukaryota</taxon>
        <taxon>Metazoa</taxon>
        <taxon>Chordata</taxon>
        <taxon>Craniata</taxon>
        <taxon>Vertebrata</taxon>
        <taxon>Euteleostomi</taxon>
        <taxon>Mammalia</taxon>
        <taxon>Eutheria</taxon>
        <taxon>Laurasiatheria</taxon>
        <taxon>Chiroptera</taxon>
        <taxon>Yangochiroptera</taxon>
        <taxon>Vespertilionidae</taxon>
        <taxon>Myotis</taxon>
    </lineage>
</organism>
<dbReference type="EMBL" id="JABWUV010000001">
    <property type="protein sequence ID" value="KAF6387536.1"/>
    <property type="molecule type" value="Genomic_DNA"/>
</dbReference>
<sequence>MAAAWPPSAYTSAWVGHPLRGSPGLAAAQSPQRWISRFPGRAPSMPDSQGELGCRESTSPGAEHLSCAGFAGFMSPILPSAAPAPRWWALGLLGTGPPCVFVSSIRPPAAPAPRWRGLGMLGPDGRHKHTGLPLGFAAPAPEPSGFAP</sequence>
<dbReference type="Proteomes" id="UP000527355">
    <property type="component" value="Unassembled WGS sequence"/>
</dbReference>
<reference evidence="2 3" key="1">
    <citation type="journal article" date="2020" name="Nature">
        <title>Six reference-quality genomes reveal evolution of bat adaptations.</title>
        <authorList>
            <person name="Jebb D."/>
            <person name="Huang Z."/>
            <person name="Pippel M."/>
            <person name="Hughes G.M."/>
            <person name="Lavrichenko K."/>
            <person name="Devanna P."/>
            <person name="Winkler S."/>
            <person name="Jermiin L.S."/>
            <person name="Skirmuntt E.C."/>
            <person name="Katzourakis A."/>
            <person name="Burkitt-Gray L."/>
            <person name="Ray D.A."/>
            <person name="Sullivan K.A.M."/>
            <person name="Roscito J.G."/>
            <person name="Kirilenko B.M."/>
            <person name="Davalos L.M."/>
            <person name="Corthals A.P."/>
            <person name="Power M.L."/>
            <person name="Jones G."/>
            <person name="Ransome R.D."/>
            <person name="Dechmann D.K.N."/>
            <person name="Locatelli A.G."/>
            <person name="Puechmaille S.J."/>
            <person name="Fedrigo O."/>
            <person name="Jarvis E.D."/>
            <person name="Hiller M."/>
            <person name="Vernes S.C."/>
            <person name="Myers E.W."/>
            <person name="Teeling E.C."/>
        </authorList>
    </citation>
    <scope>NUCLEOTIDE SEQUENCE [LARGE SCALE GENOMIC DNA]</scope>
    <source>
        <strain evidence="2">MMyoMyo1</strain>
        <tissue evidence="2">Flight muscle</tissue>
    </source>
</reference>
<protein>
    <submittedName>
        <fullName evidence="2">Uncharacterized protein</fullName>
    </submittedName>
</protein>
<gene>
    <name evidence="2" type="ORF">mMyoMyo1_008028</name>
</gene>
<feature type="region of interest" description="Disordered" evidence="1">
    <location>
        <begin position="40"/>
        <end position="59"/>
    </location>
</feature>
<evidence type="ECO:0000313" key="3">
    <source>
        <dbReference type="Proteomes" id="UP000527355"/>
    </source>
</evidence>
<evidence type="ECO:0000256" key="1">
    <source>
        <dbReference type="SAM" id="MobiDB-lite"/>
    </source>
</evidence>
<evidence type="ECO:0000313" key="2">
    <source>
        <dbReference type="EMBL" id="KAF6387536.1"/>
    </source>
</evidence>
<proteinExistence type="predicted"/>
<accession>A0A7J8AMT8</accession>
<dbReference type="AlphaFoldDB" id="A0A7J8AMT8"/>
<name>A0A7J8AMT8_MYOMY</name>
<feature type="region of interest" description="Disordered" evidence="1">
    <location>
        <begin position="129"/>
        <end position="148"/>
    </location>
</feature>
<keyword evidence="3" id="KW-1185">Reference proteome</keyword>